<dbReference type="OrthoDB" id="2274644at2759"/>
<dbReference type="GO" id="GO:1990817">
    <property type="term" value="F:poly(A) RNA polymerase activity"/>
    <property type="evidence" value="ECO:0007669"/>
    <property type="project" value="TreeGrafter"/>
</dbReference>
<dbReference type="RefSeq" id="XP_022081932.1">
    <property type="nucleotide sequence ID" value="XM_022226240.1"/>
</dbReference>
<comment type="subunit">
    <text evidence="14">Associates with the cleavage and polyadenylation specificity factor (CPSF) complex. Interacts with CPSF1 and CPSF3; the interaction is direct. Interacts with PIP5K1A.</text>
</comment>
<feature type="region of interest" description="Disordered" evidence="17">
    <location>
        <begin position="249"/>
        <end position="274"/>
    </location>
</feature>
<gene>
    <name evidence="20" type="primary">LOC110974525</name>
</gene>
<dbReference type="Gene3D" id="3.30.70.330">
    <property type="match status" value="1"/>
</dbReference>
<comment type="function">
    <text evidence="13">Poly(A) polymerase that creates the 3'-poly(A) tail of specific pre-mRNAs. Localizes to nuclear speckles together with PIP5K1A and mediates polyadenylation of a select set of mRNAs, such as HMOX1. In addition to polyadenylation, it is also required for the 3'-end cleavage of pre-mRNAs: binds to the 3'UTR of targeted pre-mRNAs and promotes the recruitment and assembly of the CPSF complex on the 3'UTR of pre-mRNAs. In addition to adenylyltransferase activity, also has uridylyltransferase activity. However, the ATP ratio is higher than UTP in cells, suggesting that it functions primarily as a poly(A) polymerase. Acts as a specific terminal uridylyltransferase for U6 snRNA in vitro: responsible for a controlled elongation reaction that results in the restoration of the four 3'-terminal UMP-residues found in newly transcribed U6 snRNA. Not involved in replication-dependent histone mRNA degradation.</text>
</comment>
<comment type="catalytic activity">
    <reaction evidence="15">
        <text>RNA(n) + UTP = RNA(n)-3'-uridine ribonucleotide + diphosphate</text>
        <dbReference type="Rhea" id="RHEA:14785"/>
        <dbReference type="Rhea" id="RHEA-COMP:14527"/>
        <dbReference type="Rhea" id="RHEA-COMP:17348"/>
        <dbReference type="ChEBI" id="CHEBI:33019"/>
        <dbReference type="ChEBI" id="CHEBI:46398"/>
        <dbReference type="ChEBI" id="CHEBI:140395"/>
        <dbReference type="ChEBI" id="CHEBI:173116"/>
        <dbReference type="EC" id="2.7.7.52"/>
    </reaction>
</comment>
<dbReference type="EC" id="2.7.7.52" evidence="3"/>
<dbReference type="Gene3D" id="3.30.160.60">
    <property type="entry name" value="Classic Zinc Finger"/>
    <property type="match status" value="1"/>
</dbReference>
<evidence type="ECO:0000256" key="14">
    <source>
        <dbReference type="ARBA" id="ARBA00046411"/>
    </source>
</evidence>
<protein>
    <recommendedName>
        <fullName evidence="4">Speckle targeted PIP5K1A-regulated poly(A) polymerase</fullName>
        <ecNumber evidence="3">2.7.7.52</ecNumber>
    </recommendedName>
    <alternativeName>
        <fullName evidence="11">RNA-binding motif protein 21</fullName>
    </alternativeName>
    <alternativeName>
        <fullName evidence="12">U6 snRNA-specific terminal uridylyltransferase 1</fullName>
    </alternativeName>
</protein>
<dbReference type="SUPFAM" id="SSF81301">
    <property type="entry name" value="Nucleotidyltransferase"/>
    <property type="match status" value="1"/>
</dbReference>
<evidence type="ECO:0000256" key="4">
    <source>
        <dbReference type="ARBA" id="ARBA00021679"/>
    </source>
</evidence>
<evidence type="ECO:0000256" key="2">
    <source>
        <dbReference type="ARBA" id="ARBA00001946"/>
    </source>
</evidence>
<dbReference type="KEGG" id="aplc:110974525"/>
<dbReference type="SUPFAM" id="SSF57667">
    <property type="entry name" value="beta-beta-alpha zinc fingers"/>
    <property type="match status" value="1"/>
</dbReference>
<evidence type="ECO:0000256" key="1">
    <source>
        <dbReference type="ARBA" id="ARBA00001936"/>
    </source>
</evidence>
<dbReference type="SUPFAM" id="SSF81631">
    <property type="entry name" value="PAP/OAS1 substrate-binding domain"/>
    <property type="match status" value="1"/>
</dbReference>
<sequence>MDTMEKSEFIKVRGRNFVCQLCDIKITSEKAVDDHLTGKKHQRLLSLRVSRQQQVQRSIFVGGLSRVNGEPELGDYFSKFGEVTQVIIDKEKAHYAIVEFTSPESAKKATEVEKQLMNGLKIVVRPRLPKNTQPQTMGSGPSRNRQTSKGTSQGIGQTRQPEPELDERLRRTLQQAKTVPEQMSVLVQLSALSQADQRLRGLICDLLQGVLEELLPGCRVAPFGSSTNGFGVQGCDLDVHLEVSELAPGEMGERSSLARAAEESPSSPRDDHTLLDITSATPLDILTLVSDVIKRCVPSCHNVHVIPSARLPVVKLTHKESGVQCDISINNRLALQNTKLLQFYSQLGPQVRPLVFTIRHWAKLRQLAGNVGAGPRLTNYALTLMVLFFLQAKDEPVIPSVAELHQTGDGWDSVFSIKEATSTAKPLQTQGDLLTGFFSFYSRFDFTTSVICPLSGKTASLSEVLKGGRDDSGRSFKAGAVNVQDPFELWHNVTLNVNEKTAQRLSAEFGIAARLCQSVLMQKGRGGSEGNPWGLLALFDLANYSSSKSQPLSNMASAGSGTSASSGATIEINLKASHLSERLIAEHPDPGDLKLVWCVAVRKLLYRVLTEALRFECCWSSSQEMASPSKLTQTSEATGQQHLGPCQTTDEKIPESRLPCPAATSEEDSNRNFDEPPPRKRCRVADCQDGSQSSTLSDDCLDGSKQEVSTSTQSAYPWSSAMEMLECTAYHHVWLGRRKARRQLQLKRRSTDGHCNPDGKQSMQPGSCQQFTHISLPDSSKVSPRKDGSRDVQVDSQSASDSLLLESQVTDVIITERQQGDCVSPSPILKFTLELRDNVTCGSTAVVMRFLPKSGDTDFKMFLHFFDSFFQKILDHCKI</sequence>
<evidence type="ECO:0000256" key="10">
    <source>
        <dbReference type="ARBA" id="ARBA00022842"/>
    </source>
</evidence>
<evidence type="ECO:0000256" key="6">
    <source>
        <dbReference type="ARBA" id="ARBA00022695"/>
    </source>
</evidence>
<feature type="compositionally biased region" description="Basic and acidic residues" evidence="17">
    <location>
        <begin position="784"/>
        <end position="793"/>
    </location>
</feature>
<dbReference type="Proteomes" id="UP000694845">
    <property type="component" value="Unplaced"/>
</dbReference>
<dbReference type="InterPro" id="IPR012677">
    <property type="entry name" value="Nucleotide-bd_a/b_plait_sf"/>
</dbReference>
<feature type="region of interest" description="Disordered" evidence="17">
    <location>
        <begin position="629"/>
        <end position="705"/>
    </location>
</feature>
<evidence type="ECO:0000256" key="7">
    <source>
        <dbReference type="ARBA" id="ARBA00022723"/>
    </source>
</evidence>
<dbReference type="GO" id="GO:0050265">
    <property type="term" value="F:RNA uridylyltransferase activity"/>
    <property type="evidence" value="ECO:0007669"/>
    <property type="project" value="UniProtKB-EC"/>
</dbReference>
<evidence type="ECO:0000256" key="17">
    <source>
        <dbReference type="SAM" id="MobiDB-lite"/>
    </source>
</evidence>
<dbReference type="Pfam" id="PF22600">
    <property type="entry name" value="MTPAP-like_central"/>
    <property type="match status" value="1"/>
</dbReference>
<evidence type="ECO:0000256" key="13">
    <source>
        <dbReference type="ARBA" id="ARBA00045789"/>
    </source>
</evidence>
<evidence type="ECO:0000256" key="15">
    <source>
        <dbReference type="ARBA" id="ARBA00049105"/>
    </source>
</evidence>
<proteinExistence type="predicted"/>
<accession>A0A8B7XP37</accession>
<dbReference type="GeneID" id="110974525"/>
<dbReference type="InterPro" id="IPR013087">
    <property type="entry name" value="Znf_C2H2_type"/>
</dbReference>
<evidence type="ECO:0000256" key="3">
    <source>
        <dbReference type="ARBA" id="ARBA00012472"/>
    </source>
</evidence>
<dbReference type="PANTHER" id="PTHR12271:SF127">
    <property type="entry name" value="SPECKLE TARGETED PIP5K1A-REGULATED POLY(A) POLYMERASE"/>
    <property type="match status" value="1"/>
</dbReference>
<dbReference type="GO" id="GO:0003723">
    <property type="term" value="F:RNA binding"/>
    <property type="evidence" value="ECO:0007669"/>
    <property type="project" value="UniProtKB-UniRule"/>
</dbReference>
<evidence type="ECO:0000256" key="8">
    <source>
        <dbReference type="ARBA" id="ARBA00022741"/>
    </source>
</evidence>
<dbReference type="Pfam" id="PF00076">
    <property type="entry name" value="RRM_1"/>
    <property type="match status" value="1"/>
</dbReference>
<evidence type="ECO:0000256" key="16">
    <source>
        <dbReference type="PROSITE-ProRule" id="PRU00176"/>
    </source>
</evidence>
<dbReference type="InterPro" id="IPR043519">
    <property type="entry name" value="NT_sf"/>
</dbReference>
<feature type="compositionally biased region" description="Basic and acidic residues" evidence="17">
    <location>
        <begin position="668"/>
        <end position="686"/>
    </location>
</feature>
<reference evidence="20" key="1">
    <citation type="submission" date="2025-08" db="UniProtKB">
        <authorList>
            <consortium name="RefSeq"/>
        </authorList>
    </citation>
    <scope>IDENTIFICATION</scope>
</reference>
<dbReference type="Pfam" id="PF03828">
    <property type="entry name" value="PAP_assoc"/>
    <property type="match status" value="1"/>
</dbReference>
<dbReference type="SUPFAM" id="SSF54928">
    <property type="entry name" value="RNA-binding domain, RBD"/>
    <property type="match status" value="1"/>
</dbReference>
<dbReference type="PANTHER" id="PTHR12271">
    <property type="entry name" value="POLY A POLYMERASE CID PAP -RELATED"/>
    <property type="match status" value="1"/>
</dbReference>
<dbReference type="InterPro" id="IPR000504">
    <property type="entry name" value="RRM_dom"/>
</dbReference>
<evidence type="ECO:0000256" key="11">
    <source>
        <dbReference type="ARBA" id="ARBA00030790"/>
    </source>
</evidence>
<keyword evidence="16" id="KW-0694">RNA-binding</keyword>
<dbReference type="CDD" id="cd05402">
    <property type="entry name" value="NT_PAP_TUTase"/>
    <property type="match status" value="1"/>
</dbReference>
<keyword evidence="19" id="KW-1185">Reference proteome</keyword>
<keyword evidence="9" id="KW-0067">ATP-binding</keyword>
<feature type="region of interest" description="Disordered" evidence="17">
    <location>
        <begin position="745"/>
        <end position="799"/>
    </location>
</feature>
<dbReference type="Gene3D" id="3.30.460.10">
    <property type="entry name" value="Beta Polymerase, domain 2"/>
    <property type="match status" value="1"/>
</dbReference>
<dbReference type="InterPro" id="IPR036236">
    <property type="entry name" value="Znf_C2H2_sf"/>
</dbReference>
<name>A0A8B7XP37_ACAPL</name>
<feature type="compositionally biased region" description="Polar residues" evidence="17">
    <location>
        <begin position="759"/>
        <end position="782"/>
    </location>
</feature>
<comment type="cofactor">
    <cofactor evidence="1">
        <name>Mn(2+)</name>
        <dbReference type="ChEBI" id="CHEBI:29035"/>
    </cofactor>
</comment>
<keyword evidence="7" id="KW-0479">Metal-binding</keyword>
<comment type="cofactor">
    <cofactor evidence="2">
        <name>Mg(2+)</name>
        <dbReference type="ChEBI" id="CHEBI:18420"/>
    </cofactor>
</comment>
<feature type="domain" description="RRM" evidence="18">
    <location>
        <begin position="57"/>
        <end position="131"/>
    </location>
</feature>
<keyword evidence="10" id="KW-0460">Magnesium</keyword>
<dbReference type="Gene3D" id="1.10.1410.10">
    <property type="match status" value="1"/>
</dbReference>
<dbReference type="PROSITE" id="PS50102">
    <property type="entry name" value="RRM"/>
    <property type="match status" value="1"/>
</dbReference>
<evidence type="ECO:0000256" key="5">
    <source>
        <dbReference type="ARBA" id="ARBA00022679"/>
    </source>
</evidence>
<dbReference type="SMART" id="SM00360">
    <property type="entry name" value="RRM"/>
    <property type="match status" value="1"/>
</dbReference>
<keyword evidence="8" id="KW-0547">Nucleotide-binding</keyword>
<dbReference type="GO" id="GO:0031123">
    <property type="term" value="P:RNA 3'-end processing"/>
    <property type="evidence" value="ECO:0007669"/>
    <property type="project" value="TreeGrafter"/>
</dbReference>
<organism evidence="19 20">
    <name type="scientific">Acanthaster planci</name>
    <name type="common">Crown-of-thorns starfish</name>
    <dbReference type="NCBI Taxonomy" id="133434"/>
    <lineage>
        <taxon>Eukaryota</taxon>
        <taxon>Metazoa</taxon>
        <taxon>Echinodermata</taxon>
        <taxon>Eleutherozoa</taxon>
        <taxon>Asterozoa</taxon>
        <taxon>Asteroidea</taxon>
        <taxon>Valvatacea</taxon>
        <taxon>Valvatida</taxon>
        <taxon>Acanthasteridae</taxon>
        <taxon>Acanthaster</taxon>
    </lineage>
</organism>
<dbReference type="GO" id="GO:0008270">
    <property type="term" value="F:zinc ion binding"/>
    <property type="evidence" value="ECO:0007669"/>
    <property type="project" value="InterPro"/>
</dbReference>
<keyword evidence="5" id="KW-0808">Transferase</keyword>
<dbReference type="Pfam" id="PF12874">
    <property type="entry name" value="zf-met"/>
    <property type="match status" value="1"/>
</dbReference>
<evidence type="ECO:0000313" key="20">
    <source>
        <dbReference type="RefSeq" id="XP_022081932.1"/>
    </source>
</evidence>
<feature type="compositionally biased region" description="Polar residues" evidence="17">
    <location>
        <begin position="629"/>
        <end position="641"/>
    </location>
</feature>
<feature type="compositionally biased region" description="Polar residues" evidence="17">
    <location>
        <begin position="130"/>
        <end position="160"/>
    </location>
</feature>
<evidence type="ECO:0000259" key="18">
    <source>
        <dbReference type="PROSITE" id="PS50102"/>
    </source>
</evidence>
<dbReference type="OMA" id="GQYGNMG"/>
<dbReference type="GO" id="GO:0005524">
    <property type="term" value="F:ATP binding"/>
    <property type="evidence" value="ECO:0007669"/>
    <property type="project" value="UniProtKB-KW"/>
</dbReference>
<feature type="region of interest" description="Disordered" evidence="17">
    <location>
        <begin position="125"/>
        <end position="167"/>
    </location>
</feature>
<dbReference type="InterPro" id="IPR054708">
    <property type="entry name" value="MTPAP-like_central"/>
</dbReference>
<evidence type="ECO:0000256" key="9">
    <source>
        <dbReference type="ARBA" id="ARBA00022840"/>
    </source>
</evidence>
<keyword evidence="6" id="KW-0548">Nucleotidyltransferase</keyword>
<dbReference type="AlphaFoldDB" id="A0A8B7XP37"/>
<evidence type="ECO:0000313" key="19">
    <source>
        <dbReference type="Proteomes" id="UP000694845"/>
    </source>
</evidence>
<dbReference type="InterPro" id="IPR002058">
    <property type="entry name" value="PAP_assoc"/>
</dbReference>
<evidence type="ECO:0000256" key="12">
    <source>
        <dbReference type="ARBA" id="ARBA00033036"/>
    </source>
</evidence>
<dbReference type="InterPro" id="IPR035979">
    <property type="entry name" value="RBD_domain_sf"/>
</dbReference>
<dbReference type="SMART" id="SM00451">
    <property type="entry name" value="ZnF_U1"/>
    <property type="match status" value="1"/>
</dbReference>
<dbReference type="InterPro" id="IPR003604">
    <property type="entry name" value="Matrin/U1-like-C_Znf_C2H2"/>
</dbReference>